<feature type="binding site" evidence="1">
    <location>
        <position position="123"/>
    </location>
    <ligand>
        <name>Mg(2+)</name>
        <dbReference type="ChEBI" id="CHEBI:18420"/>
        <label>2</label>
    </ligand>
</feature>
<organism evidence="4 5">
    <name type="scientific">Nocardia panacis</name>
    <dbReference type="NCBI Taxonomy" id="2340916"/>
    <lineage>
        <taxon>Bacteria</taxon>
        <taxon>Bacillati</taxon>
        <taxon>Actinomycetota</taxon>
        <taxon>Actinomycetes</taxon>
        <taxon>Mycobacteriales</taxon>
        <taxon>Nocardiaceae</taxon>
        <taxon>Nocardia</taxon>
    </lineage>
</organism>
<comment type="pathway">
    <text evidence="1">Cofactor biosynthesis; thiamine diphosphate biosynthesis; thiamine diphosphate from thiamine phosphate: step 1/1.</text>
</comment>
<dbReference type="InterPro" id="IPR016188">
    <property type="entry name" value="PurM-like_N"/>
</dbReference>
<feature type="binding site" evidence="1">
    <location>
        <position position="121"/>
    </location>
    <ligand>
        <name>Mg(2+)</name>
        <dbReference type="ChEBI" id="CHEBI:18420"/>
        <label>4</label>
    </ligand>
</feature>
<dbReference type="InterPro" id="IPR006283">
    <property type="entry name" value="ThiL-like"/>
</dbReference>
<dbReference type="RefSeq" id="WP_120042188.1">
    <property type="nucleotide sequence ID" value="NZ_QZFU01000019.1"/>
</dbReference>
<feature type="binding site" evidence="1">
    <location>
        <position position="360"/>
    </location>
    <ligand>
        <name>Mg(2+)</name>
        <dbReference type="ChEBI" id="CHEBI:18420"/>
        <label>5</label>
    </ligand>
</feature>
<comment type="function">
    <text evidence="1">Catalyzes the ATP-dependent phosphorylation of thiamine-monophosphate (TMP) to form thiamine-pyrophosphate (TPP), the active form of vitamin B1.</text>
</comment>
<accession>A0A3A4JXF1</accession>
<dbReference type="SUPFAM" id="SSF56042">
    <property type="entry name" value="PurM C-terminal domain-like"/>
    <property type="match status" value="2"/>
</dbReference>
<evidence type="ECO:0000313" key="4">
    <source>
        <dbReference type="EMBL" id="RJO75319.1"/>
    </source>
</evidence>
<protein>
    <recommendedName>
        <fullName evidence="1">Thiamine-monophosphate kinase</fullName>
        <shortName evidence="1">TMP kinase</shortName>
        <shortName evidence="1">Thiamine-phosphate kinase</shortName>
        <ecNumber evidence="1">2.7.4.16</ecNumber>
    </recommendedName>
</protein>
<evidence type="ECO:0000313" key="5">
    <source>
        <dbReference type="Proteomes" id="UP000266677"/>
    </source>
</evidence>
<proteinExistence type="inferred from homology"/>
<dbReference type="EMBL" id="QZFU01000019">
    <property type="protein sequence ID" value="RJO75319.1"/>
    <property type="molecule type" value="Genomic_DNA"/>
</dbReference>
<dbReference type="OrthoDB" id="9802811at2"/>
<reference evidence="4 5" key="1">
    <citation type="submission" date="2018-09" db="EMBL/GenBank/DDBJ databases">
        <title>YIM PH21274 draft genome.</title>
        <authorList>
            <person name="Miao C."/>
        </authorList>
    </citation>
    <scope>NUCLEOTIDE SEQUENCE [LARGE SCALE GENOMIC DNA]</scope>
    <source>
        <strain evidence="4 5">YIM PH 21724</strain>
    </source>
</reference>
<keyword evidence="1" id="KW-0460">Magnesium</keyword>
<feature type="binding site" evidence="1">
    <location>
        <position position="130"/>
    </location>
    <ligand>
        <name>substrate</name>
    </ligand>
</feature>
<feature type="binding site" evidence="1">
    <location>
        <position position="409"/>
    </location>
    <ligand>
        <name>substrate</name>
    </ligand>
</feature>
<evidence type="ECO:0000256" key="1">
    <source>
        <dbReference type="HAMAP-Rule" id="MF_02128"/>
    </source>
</evidence>
<gene>
    <name evidence="1 4" type="primary">thiL</name>
    <name evidence="4" type="ORF">D5S18_16265</name>
</gene>
<name>A0A3A4JXF1_9NOCA</name>
<feature type="binding site" evidence="1">
    <location>
        <begin position="199"/>
        <end position="200"/>
    </location>
    <ligand>
        <name>ATP</name>
        <dbReference type="ChEBI" id="CHEBI:30616"/>
    </ligand>
</feature>
<feature type="binding site" evidence="1">
    <location>
        <position position="359"/>
    </location>
    <ligand>
        <name>ATP</name>
        <dbReference type="ChEBI" id="CHEBI:30616"/>
    </ligand>
</feature>
<feature type="domain" description="PurM-like N-terminal" evidence="3">
    <location>
        <begin position="105"/>
        <end position="215"/>
    </location>
</feature>
<comment type="caution">
    <text evidence="1">Lacks conserved residue(s) required for the propagation of feature annotation.</text>
</comment>
<evidence type="ECO:0000259" key="3">
    <source>
        <dbReference type="Pfam" id="PF00586"/>
    </source>
</evidence>
<dbReference type="GO" id="GO:0009229">
    <property type="term" value="P:thiamine diphosphate biosynthetic process"/>
    <property type="evidence" value="ECO:0007669"/>
    <property type="project" value="UniProtKB-UniRule"/>
</dbReference>
<comment type="miscellaneous">
    <text evidence="1">Reaction mechanism of ThiL seems to utilize a direct, inline transfer of the gamma-phosphate of ATP to TMP rather than a phosphorylated enzyme intermediate.</text>
</comment>
<dbReference type="Pfam" id="PF00586">
    <property type="entry name" value="AIRS"/>
    <property type="match status" value="1"/>
</dbReference>
<comment type="catalytic activity">
    <reaction evidence="1">
        <text>thiamine phosphate + ATP = thiamine diphosphate + ADP</text>
        <dbReference type="Rhea" id="RHEA:15913"/>
        <dbReference type="ChEBI" id="CHEBI:30616"/>
        <dbReference type="ChEBI" id="CHEBI:37575"/>
        <dbReference type="ChEBI" id="CHEBI:58937"/>
        <dbReference type="ChEBI" id="CHEBI:456216"/>
        <dbReference type="EC" id="2.7.4.16"/>
    </reaction>
</comment>
<feature type="binding site" evidence="1">
    <location>
        <position position="357"/>
    </location>
    <ligand>
        <name>Mg(2+)</name>
        <dbReference type="ChEBI" id="CHEBI:18420"/>
        <label>3</label>
    </ligand>
</feature>
<dbReference type="Proteomes" id="UP000266677">
    <property type="component" value="Unassembled WGS sequence"/>
</dbReference>
<keyword evidence="1" id="KW-0547">Nucleotide-binding</keyword>
<feature type="region of interest" description="Disordered" evidence="2">
    <location>
        <begin position="1"/>
        <end position="30"/>
    </location>
</feature>
<keyword evidence="1" id="KW-0784">Thiamine biosynthesis</keyword>
<keyword evidence="5" id="KW-1185">Reference proteome</keyword>
<keyword evidence="1" id="KW-0479">Metal-binding</keyword>
<keyword evidence="1 4" id="KW-0808">Transferase</keyword>
<dbReference type="PANTHER" id="PTHR30270">
    <property type="entry name" value="THIAMINE-MONOPHOSPHATE KINASE"/>
    <property type="match status" value="1"/>
</dbReference>
<dbReference type="NCBIfam" id="TIGR01379">
    <property type="entry name" value="thiL"/>
    <property type="match status" value="1"/>
</dbReference>
<dbReference type="GO" id="GO:0005524">
    <property type="term" value="F:ATP binding"/>
    <property type="evidence" value="ECO:0007669"/>
    <property type="project" value="UniProtKB-UniRule"/>
</dbReference>
<dbReference type="HAMAP" id="MF_02128">
    <property type="entry name" value="TMP_kinase"/>
    <property type="match status" value="1"/>
</dbReference>
<dbReference type="SUPFAM" id="SSF55326">
    <property type="entry name" value="PurM N-terminal domain-like"/>
    <property type="match status" value="1"/>
</dbReference>
<comment type="caution">
    <text evidence="4">The sequence shown here is derived from an EMBL/GenBank/DDBJ whole genome shotgun (WGS) entry which is preliminary data.</text>
</comment>
<feature type="binding site" evidence="1">
    <location>
        <position position="200"/>
    </location>
    <ligand>
        <name>Mg(2+)</name>
        <dbReference type="ChEBI" id="CHEBI:18420"/>
        <label>1</label>
    </ligand>
</feature>
<evidence type="ECO:0000256" key="2">
    <source>
        <dbReference type="SAM" id="MobiDB-lite"/>
    </source>
</evidence>
<dbReference type="GO" id="GO:0009228">
    <property type="term" value="P:thiamine biosynthetic process"/>
    <property type="evidence" value="ECO:0007669"/>
    <property type="project" value="UniProtKB-KW"/>
</dbReference>
<feature type="binding site" evidence="1">
    <location>
        <position position="152"/>
    </location>
    <ligand>
        <name>Mg(2+)</name>
        <dbReference type="ChEBI" id="CHEBI:18420"/>
        <label>2</label>
    </ligand>
</feature>
<comment type="similarity">
    <text evidence="1">Belongs to the thiamine-monophosphate kinase family.</text>
</comment>
<dbReference type="AlphaFoldDB" id="A0A3A4JXF1"/>
<feature type="binding site" evidence="1">
    <location>
        <position position="107"/>
    </location>
    <ligand>
        <name>Mg(2+)</name>
        <dbReference type="ChEBI" id="CHEBI:18420"/>
        <label>4</label>
    </ligand>
</feature>
<dbReference type="Gene3D" id="3.30.1330.10">
    <property type="entry name" value="PurM-like, N-terminal domain"/>
    <property type="match status" value="1"/>
</dbReference>
<feature type="binding site" evidence="1">
    <location>
        <position position="152"/>
    </location>
    <ligand>
        <name>Mg(2+)</name>
        <dbReference type="ChEBI" id="CHEBI:18420"/>
        <label>4</label>
    </ligand>
</feature>
<dbReference type="InterPro" id="IPR036921">
    <property type="entry name" value="PurM-like_N_sf"/>
</dbReference>
<keyword evidence="1" id="KW-0067">ATP-binding</keyword>
<keyword evidence="1 4" id="KW-0418">Kinase</keyword>
<feature type="binding site" evidence="1">
    <location>
        <position position="225"/>
    </location>
    <ligand>
        <name>ATP</name>
        <dbReference type="ChEBI" id="CHEBI:30616"/>
    </ligand>
</feature>
<feature type="binding site" evidence="1">
    <location>
        <position position="123"/>
    </location>
    <ligand>
        <name>Mg(2+)</name>
        <dbReference type="ChEBI" id="CHEBI:18420"/>
        <label>1</label>
    </ligand>
</feature>
<dbReference type="Gene3D" id="3.90.650.10">
    <property type="entry name" value="PurM-like C-terminal domain"/>
    <property type="match status" value="2"/>
</dbReference>
<dbReference type="InterPro" id="IPR036676">
    <property type="entry name" value="PurM-like_C_sf"/>
</dbReference>
<dbReference type="UniPathway" id="UPA00060">
    <property type="reaction ID" value="UER00142"/>
</dbReference>
<dbReference type="GO" id="GO:0009030">
    <property type="term" value="F:thiamine-phosphate kinase activity"/>
    <property type="evidence" value="ECO:0007669"/>
    <property type="project" value="UniProtKB-UniRule"/>
</dbReference>
<dbReference type="GO" id="GO:0000287">
    <property type="term" value="F:magnesium ion binding"/>
    <property type="evidence" value="ECO:0007669"/>
    <property type="project" value="UniProtKB-UniRule"/>
</dbReference>
<dbReference type="EC" id="2.7.4.16" evidence="1"/>
<feature type="binding site" evidence="1">
    <location>
        <position position="107"/>
    </location>
    <ligand>
        <name>Mg(2+)</name>
        <dbReference type="ChEBI" id="CHEBI:18420"/>
        <label>3</label>
    </ligand>
</feature>
<feature type="binding site" evidence="1">
    <location>
        <position position="152"/>
    </location>
    <ligand>
        <name>Mg(2+)</name>
        <dbReference type="ChEBI" id="CHEBI:18420"/>
        <label>3</label>
    </ligand>
</feature>
<feature type="binding site" evidence="1">
    <location>
        <position position="122"/>
    </location>
    <ligand>
        <name>Mg(2+)</name>
        <dbReference type="ChEBI" id="CHEBI:18420"/>
        <label>1</label>
    </ligand>
</feature>
<dbReference type="CDD" id="cd02194">
    <property type="entry name" value="ThiL"/>
    <property type="match status" value="1"/>
</dbReference>
<dbReference type="PANTHER" id="PTHR30270:SF0">
    <property type="entry name" value="THIAMINE-MONOPHOSPHATE KINASE"/>
    <property type="match status" value="1"/>
</dbReference>
<feature type="binding site" evidence="1">
    <location>
        <position position="452"/>
    </location>
    <ligand>
        <name>substrate</name>
    </ligand>
</feature>
<sequence>MVTDSFPNELSGGRGAGWRPDRPGGADLPRQGYRRVVSCLRRGAREGSIRDRRAHRRRRFAQSAKGSVISSEIGAVTVGGLGEFALIRRINSNRVQSPAVRLGPGDDAAVVAAPDGRFAVTTDMLVQERHFRLDWSSPYQIGRKAIAQNAADVVAMGAVPTAFVVALGLPAEMPVSFVDGLADGMWDEAESVGASIAGGDLVRSPLVVVSVTAFGDLRGRPALTRSGARAGDTVAVAGRLGWSAAGYAVLSRGLVERDVFTDVLAFHRAPRPPYSAVLDLLSGGAGESGGGRSESSRAGAESVDRGIESSVAGVELAFAGMESAGAVTESSSLGIESVTPTAQFGHGSAPVPHTLTDISDGLIADLGHIAESSGVAIDLDLAALADPALERIARELNADAAQWILTGGEDHAFAGAFSPESALPEGWRAIGRVVAGRGVTVDGAPISGAGGWESFRGAAADDVAPPR</sequence>